<gene>
    <name evidence="3" type="ORF">F0562_018886</name>
</gene>
<evidence type="ECO:0000313" key="4">
    <source>
        <dbReference type="Proteomes" id="UP000325577"/>
    </source>
</evidence>
<evidence type="ECO:0000313" key="3">
    <source>
        <dbReference type="EMBL" id="KAA8515503.1"/>
    </source>
</evidence>
<dbReference type="GO" id="GO:0010150">
    <property type="term" value="P:leaf senescence"/>
    <property type="evidence" value="ECO:0007669"/>
    <property type="project" value="UniProtKB-ARBA"/>
</dbReference>
<evidence type="ECO:0000256" key="1">
    <source>
        <dbReference type="ARBA" id="ARBA00034773"/>
    </source>
</evidence>
<feature type="region of interest" description="Disordered" evidence="2">
    <location>
        <begin position="1"/>
        <end position="78"/>
    </location>
</feature>
<dbReference type="PANTHER" id="PTHR46525">
    <property type="entry name" value="EMB|CAB72159.1"/>
    <property type="match status" value="1"/>
</dbReference>
<name>A0A5J4Z9R0_9ASTE</name>
<dbReference type="PANTHER" id="PTHR46525:SF18">
    <property type="entry name" value="SENESCENCE REGULATOR S40"/>
    <property type="match status" value="1"/>
</dbReference>
<dbReference type="AlphaFoldDB" id="A0A5J4Z9R0"/>
<dbReference type="EMBL" id="CM018052">
    <property type="protein sequence ID" value="KAA8515503.1"/>
    <property type="molecule type" value="Genomic_DNA"/>
</dbReference>
<dbReference type="Pfam" id="PF04520">
    <property type="entry name" value="Senescence_reg"/>
    <property type="match status" value="1"/>
</dbReference>
<keyword evidence="4" id="KW-1185">Reference proteome</keyword>
<dbReference type="Proteomes" id="UP000325577">
    <property type="component" value="Linkage Group LG9"/>
</dbReference>
<dbReference type="OrthoDB" id="1917735at2759"/>
<sequence length="234" mass="25545">MAKGRKLATSGSDRLLGSYGYGQGQGTVSDLSELGEGDVWSMVDDMVNVDDHSTNGEWSPRDTPGSKGSSRRSDPRDHSYVGGLSLAFDDSSKTATTRIVHQFRGKDSVAPPRQRHMATSAPLNVPDWSKIYRVDSVESLHDSDDCPDDPDSEMVPPHEYLAREYARSYHMAANSVFEGVGRTLKGRDLSRTQQVHPAGLSPNTILIEVSVVFEKNCVYNLGTMGVAHFVSGKL</sequence>
<organism evidence="3 4">
    <name type="scientific">Nyssa sinensis</name>
    <dbReference type="NCBI Taxonomy" id="561372"/>
    <lineage>
        <taxon>Eukaryota</taxon>
        <taxon>Viridiplantae</taxon>
        <taxon>Streptophyta</taxon>
        <taxon>Embryophyta</taxon>
        <taxon>Tracheophyta</taxon>
        <taxon>Spermatophyta</taxon>
        <taxon>Magnoliopsida</taxon>
        <taxon>eudicotyledons</taxon>
        <taxon>Gunneridae</taxon>
        <taxon>Pentapetalae</taxon>
        <taxon>asterids</taxon>
        <taxon>Cornales</taxon>
        <taxon>Nyssaceae</taxon>
        <taxon>Nyssa</taxon>
    </lineage>
</organism>
<proteinExistence type="inferred from homology"/>
<comment type="similarity">
    <text evidence="1">Belongs to the senescence regulator S40 family.</text>
</comment>
<evidence type="ECO:0000256" key="2">
    <source>
        <dbReference type="SAM" id="MobiDB-lite"/>
    </source>
</evidence>
<protein>
    <submittedName>
        <fullName evidence="3">Uncharacterized protein</fullName>
    </submittedName>
</protein>
<reference evidence="3 4" key="1">
    <citation type="submission" date="2019-09" db="EMBL/GenBank/DDBJ databases">
        <title>A chromosome-level genome assembly of the Chinese tupelo Nyssa sinensis.</title>
        <authorList>
            <person name="Yang X."/>
            <person name="Kang M."/>
            <person name="Yang Y."/>
            <person name="Xiong H."/>
            <person name="Wang M."/>
            <person name="Zhang Z."/>
            <person name="Wang Z."/>
            <person name="Wu H."/>
            <person name="Ma T."/>
            <person name="Liu J."/>
            <person name="Xi Z."/>
        </authorList>
    </citation>
    <scope>NUCLEOTIDE SEQUENCE [LARGE SCALE GENOMIC DNA]</scope>
    <source>
        <strain evidence="3">J267</strain>
        <tissue evidence="3">Leaf</tissue>
    </source>
</reference>
<dbReference type="InterPro" id="IPR007608">
    <property type="entry name" value="Senescence_reg_S40"/>
</dbReference>
<accession>A0A5J4Z9R0</accession>